<feature type="transmembrane region" description="Helical" evidence="6">
    <location>
        <begin position="419"/>
        <end position="440"/>
    </location>
</feature>
<dbReference type="InterPro" id="IPR017841">
    <property type="entry name" value="Hopanoid_biosynth_HpnN"/>
</dbReference>
<dbReference type="PANTHER" id="PTHR33406:SF13">
    <property type="entry name" value="MEMBRANE PROTEIN YDFJ"/>
    <property type="match status" value="1"/>
</dbReference>
<gene>
    <name evidence="8" type="ORF">ACFFGY_08285</name>
</gene>
<organism evidence="8 9">
    <name type="scientific">Roseomonas elaeocarpi</name>
    <dbReference type="NCBI Taxonomy" id="907779"/>
    <lineage>
        <taxon>Bacteria</taxon>
        <taxon>Pseudomonadati</taxon>
        <taxon>Pseudomonadota</taxon>
        <taxon>Alphaproteobacteria</taxon>
        <taxon>Acetobacterales</taxon>
        <taxon>Roseomonadaceae</taxon>
        <taxon>Roseomonas</taxon>
    </lineage>
</organism>
<reference evidence="8 9" key="1">
    <citation type="submission" date="2024-09" db="EMBL/GenBank/DDBJ databases">
        <authorList>
            <person name="Sun Q."/>
            <person name="Mori K."/>
        </authorList>
    </citation>
    <scope>NUCLEOTIDE SEQUENCE [LARGE SCALE GENOMIC DNA]</scope>
    <source>
        <strain evidence="8 9">TBRC 5777</strain>
    </source>
</reference>
<dbReference type="InterPro" id="IPR000731">
    <property type="entry name" value="SSD"/>
</dbReference>
<protein>
    <submittedName>
        <fullName evidence="8">MMPL family transporter</fullName>
    </submittedName>
</protein>
<evidence type="ECO:0000256" key="5">
    <source>
        <dbReference type="ARBA" id="ARBA00023136"/>
    </source>
</evidence>
<keyword evidence="9" id="KW-1185">Reference proteome</keyword>
<feature type="transmembrane region" description="Helical" evidence="6">
    <location>
        <begin position="377"/>
        <end position="407"/>
    </location>
</feature>
<evidence type="ECO:0000256" key="3">
    <source>
        <dbReference type="ARBA" id="ARBA00022692"/>
    </source>
</evidence>
<keyword evidence="5 6" id="KW-0472">Membrane</keyword>
<evidence type="ECO:0000256" key="2">
    <source>
        <dbReference type="ARBA" id="ARBA00022475"/>
    </source>
</evidence>
<accession>A0ABV6JV84</accession>
<feature type="transmembrane region" description="Helical" evidence="6">
    <location>
        <begin position="863"/>
        <end position="883"/>
    </location>
</feature>
<dbReference type="InterPro" id="IPR050545">
    <property type="entry name" value="Mycobact_MmpL"/>
</dbReference>
<evidence type="ECO:0000313" key="8">
    <source>
        <dbReference type="EMBL" id="MFC0408241.1"/>
    </source>
</evidence>
<dbReference type="Pfam" id="PF03176">
    <property type="entry name" value="MMPL"/>
    <property type="match status" value="1"/>
</dbReference>
<keyword evidence="2" id="KW-1003">Cell membrane</keyword>
<dbReference type="Gene3D" id="1.20.1640.10">
    <property type="entry name" value="Multidrug efflux transporter AcrB transmembrane domain"/>
    <property type="match status" value="2"/>
</dbReference>
<feature type="transmembrane region" description="Helical" evidence="6">
    <location>
        <begin position="291"/>
        <end position="310"/>
    </location>
</feature>
<name>A0ABV6JV84_9PROT</name>
<evidence type="ECO:0000313" key="9">
    <source>
        <dbReference type="Proteomes" id="UP001589865"/>
    </source>
</evidence>
<evidence type="ECO:0000256" key="4">
    <source>
        <dbReference type="ARBA" id="ARBA00022989"/>
    </source>
</evidence>
<feature type="transmembrane region" description="Helical" evidence="6">
    <location>
        <begin position="769"/>
        <end position="790"/>
    </location>
</feature>
<proteinExistence type="predicted"/>
<dbReference type="RefSeq" id="WP_377043985.1">
    <property type="nucleotide sequence ID" value="NZ_JBHLUN010000005.1"/>
</dbReference>
<feature type="domain" description="SSD" evidence="7">
    <location>
        <begin position="316"/>
        <end position="442"/>
    </location>
</feature>
<feature type="transmembrane region" description="Helical" evidence="6">
    <location>
        <begin position="742"/>
        <end position="762"/>
    </location>
</feature>
<feature type="transmembrane region" description="Helical" evidence="6">
    <location>
        <begin position="796"/>
        <end position="819"/>
    </location>
</feature>
<dbReference type="PANTHER" id="PTHR33406">
    <property type="entry name" value="MEMBRANE PROTEIN MJ1562-RELATED"/>
    <property type="match status" value="1"/>
</dbReference>
<keyword evidence="3 6" id="KW-0812">Transmembrane</keyword>
<dbReference type="EMBL" id="JBHLUN010000005">
    <property type="protein sequence ID" value="MFC0408241.1"/>
    <property type="molecule type" value="Genomic_DNA"/>
</dbReference>
<keyword evidence="4 6" id="KW-1133">Transmembrane helix</keyword>
<sequence length="894" mass="93328">MPAPPERAAASPTGPGTGLNAAGRLVLACCRRPWLVVFASLILCAAALFQVTHHFAMTTDIDALISPKLPYRQRQIALDAVFPQNRNTTVVVVDGATPEIAETAAARLFERLQARGALFRSLRRPDGGPFFDRYGLMLLPLDEVQRNTEQLIAAQPFLGPLAADPSLRGVTGAISTVLTGVERGQASLDDIRRPLESLGETLQAVSMAHPAFFSWRALFSSTPPGPRETRRFILVQPVLDYNSLAPGAAADAAIREDAAALSLDPSHGVTVRLTGAVPLADEEVGTLAEGASLMGLSMLGCLVLMLWLAVRSWRTVLAILATTVLGLVLTAGLGLLTIGRFNLISVAFIPLFVGLGVDFAIQLAVRARAERRLHPTLPAALAAAGNGVGGALALAAAAIAVGFFAFLPTSYIGVSELGTIAGAGMVIAFALSLTLLPALLTILRPPGEAEEVGFRSLAPVDRRLVRHRRAVFAGTAVLTVLALALLPRLSFDFNPLHLRDERTESVSTLADLTSDPDRSPYTVEALEPSLAEAEAAARKVSALPEVAQAVTLASFIPTDQDAKLAVIRDAADLLSLTLDPVTTRPAPTDAETIAALRGLAAKLRDVAARGAGLATTPIATPAPTPASEAARHLATALESLAAASPATRAAASDAVIAPLETLLTQIRTTLTAGPVTRDTLPATLVQDWVGPDGRARMQAFPRAGTVSNEALARFGNAVQAVLPEAVGPPISLRDAGEAITGAFLQAGVLSALAITVLLAFVLRRVRDVALAVGPVILAGLLTLASCVVLGEPLNFANIIALPLLFGIGVAFNIYFVMAWRHGEHGLLASPLTRAIVFSALATATGFGSLWLSSHPGTASMGRLLMLSLFWVLAVILVLQPALLGRPAAPRAPGH</sequence>
<feature type="transmembrane region" description="Helical" evidence="6">
    <location>
        <begin position="831"/>
        <end position="851"/>
    </location>
</feature>
<dbReference type="PROSITE" id="PS50156">
    <property type="entry name" value="SSD"/>
    <property type="match status" value="1"/>
</dbReference>
<evidence type="ECO:0000256" key="6">
    <source>
        <dbReference type="SAM" id="Phobius"/>
    </source>
</evidence>
<feature type="transmembrane region" description="Helical" evidence="6">
    <location>
        <begin position="344"/>
        <end position="365"/>
    </location>
</feature>
<evidence type="ECO:0000259" key="7">
    <source>
        <dbReference type="PROSITE" id="PS50156"/>
    </source>
</evidence>
<comment type="subcellular location">
    <subcellularLocation>
        <location evidence="1">Cell membrane</location>
        <topology evidence="1">Multi-pass membrane protein</topology>
    </subcellularLocation>
</comment>
<feature type="transmembrane region" description="Helical" evidence="6">
    <location>
        <begin position="470"/>
        <end position="489"/>
    </location>
</feature>
<comment type="caution">
    <text evidence="8">The sequence shown here is derived from an EMBL/GenBank/DDBJ whole genome shotgun (WGS) entry which is preliminary data.</text>
</comment>
<feature type="transmembrane region" description="Helical" evidence="6">
    <location>
        <begin position="34"/>
        <end position="56"/>
    </location>
</feature>
<dbReference type="SUPFAM" id="SSF82866">
    <property type="entry name" value="Multidrug efflux transporter AcrB transmembrane domain"/>
    <property type="match status" value="2"/>
</dbReference>
<dbReference type="Proteomes" id="UP001589865">
    <property type="component" value="Unassembled WGS sequence"/>
</dbReference>
<dbReference type="InterPro" id="IPR004869">
    <property type="entry name" value="MMPL_dom"/>
</dbReference>
<dbReference type="NCBIfam" id="TIGR03480">
    <property type="entry name" value="HpnN"/>
    <property type="match status" value="1"/>
</dbReference>
<evidence type="ECO:0000256" key="1">
    <source>
        <dbReference type="ARBA" id="ARBA00004651"/>
    </source>
</evidence>
<feature type="transmembrane region" description="Helical" evidence="6">
    <location>
        <begin position="317"/>
        <end position="338"/>
    </location>
</feature>